<dbReference type="Proteomes" id="UP000315364">
    <property type="component" value="Chromosome"/>
</dbReference>
<evidence type="ECO:0000256" key="4">
    <source>
        <dbReference type="ARBA" id="ARBA00022741"/>
    </source>
</evidence>
<comment type="similarity">
    <text evidence="2">Belongs to the ABC transporter superfamily.</text>
</comment>
<sequence length="542" mass="58824">MMTPLLRVTDLRVTLDTRSGPVEAVRGVSFAIARGQTLGLVGESGSGKSLTAMSLVGLAPPGTILQLQGTAQFDGIDLLALDERGMRALRGKRIGVVFQDPAAALDPLMTVGDHLREALPHGLPRAEAEARVAKLLDEVGLGAIPHVQRRYAHELSGGQQQRVVIASALAGDPDLLIADEPTTALDMSVQAQILQLLHDLQQARGMAMLLITHDLGVVSKYSTQVVVLRRGEMVEQGPTATLLARPAQDYTRMLLDSRPRLEALAPAADTRRDDILTVSGLSVSYPGPRAFSPRIVALDNIDFALRRGDALAVVGESGSGKSTLGKALVGLVPPDRGQIQFEENPLRPASMPREMRRKIQYIFQDSYGALNPRLNVEQALVEPFAIYGKPRRTWRDEAVRLLEEVDLSSAYLGRYPWELSGGQRQRVNIARALAVSPDLLICDEIVSALDVSVQAQVLELLARLRQTRRLSLIFISHDLAVVGALCNRTMVMRNAQLVEEGPTGDILTAPVHPYTRTLVEAARAVEFAGKPTRKKATRVVVA</sequence>
<keyword evidence="5 7" id="KW-0067">ATP-binding</keyword>
<dbReference type="SMART" id="SM00382">
    <property type="entry name" value="AAA"/>
    <property type="match status" value="2"/>
</dbReference>
<dbReference type="PANTHER" id="PTHR43776">
    <property type="entry name" value="TRANSPORT ATP-BINDING PROTEIN"/>
    <property type="match status" value="1"/>
</dbReference>
<dbReference type="FunFam" id="3.40.50.300:FF:000016">
    <property type="entry name" value="Oligopeptide ABC transporter ATP-binding component"/>
    <property type="match status" value="1"/>
</dbReference>
<dbReference type="NCBIfam" id="NF008453">
    <property type="entry name" value="PRK11308.1"/>
    <property type="match status" value="2"/>
</dbReference>
<evidence type="ECO:0000313" key="8">
    <source>
        <dbReference type="Proteomes" id="UP000315364"/>
    </source>
</evidence>
<keyword evidence="3" id="KW-0813">Transport</keyword>
<keyword evidence="4" id="KW-0547">Nucleotide-binding</keyword>
<dbReference type="InterPro" id="IPR003593">
    <property type="entry name" value="AAA+_ATPase"/>
</dbReference>
<dbReference type="Gene3D" id="3.40.50.300">
    <property type="entry name" value="P-loop containing nucleotide triphosphate hydrolases"/>
    <property type="match status" value="2"/>
</dbReference>
<dbReference type="CDD" id="cd03257">
    <property type="entry name" value="ABC_NikE_OppD_transporters"/>
    <property type="match status" value="2"/>
</dbReference>
<organism evidence="7 8">
    <name type="scientific">Devosia ginsengisoli</name>
    <dbReference type="NCBI Taxonomy" id="400770"/>
    <lineage>
        <taxon>Bacteria</taxon>
        <taxon>Pseudomonadati</taxon>
        <taxon>Pseudomonadota</taxon>
        <taxon>Alphaproteobacteria</taxon>
        <taxon>Hyphomicrobiales</taxon>
        <taxon>Devosiaceae</taxon>
        <taxon>Devosia</taxon>
    </lineage>
</organism>
<dbReference type="InterPro" id="IPR027417">
    <property type="entry name" value="P-loop_NTPase"/>
</dbReference>
<dbReference type="InterPro" id="IPR050319">
    <property type="entry name" value="ABC_transp_ATP-bind"/>
</dbReference>
<dbReference type="Pfam" id="PF08352">
    <property type="entry name" value="oligo_HPY"/>
    <property type="match status" value="2"/>
</dbReference>
<dbReference type="NCBIfam" id="NF007739">
    <property type="entry name" value="PRK10419.1"/>
    <property type="match status" value="2"/>
</dbReference>
<evidence type="ECO:0000313" key="7">
    <source>
        <dbReference type="EMBL" id="QDZ11923.1"/>
    </source>
</evidence>
<gene>
    <name evidence="7" type="ORF">FPZ08_14910</name>
</gene>
<dbReference type="AlphaFoldDB" id="A0A5B8LUX0"/>
<dbReference type="GO" id="GO:0016887">
    <property type="term" value="F:ATP hydrolysis activity"/>
    <property type="evidence" value="ECO:0007669"/>
    <property type="project" value="InterPro"/>
</dbReference>
<reference evidence="7 8" key="1">
    <citation type="submission" date="2019-07" db="EMBL/GenBank/DDBJ databases">
        <title>Full genome sequence of Devosia sp. Gsoil 520.</title>
        <authorList>
            <person name="Im W.-T."/>
        </authorList>
    </citation>
    <scope>NUCLEOTIDE SEQUENCE [LARGE SCALE GENOMIC DNA]</scope>
    <source>
        <strain evidence="7 8">Gsoil 520</strain>
    </source>
</reference>
<feature type="domain" description="ABC transporter" evidence="6">
    <location>
        <begin position="6"/>
        <end position="255"/>
    </location>
</feature>
<dbReference type="InterPro" id="IPR017871">
    <property type="entry name" value="ABC_transporter-like_CS"/>
</dbReference>
<name>A0A5B8LUX0_9HYPH</name>
<dbReference type="GO" id="GO:0005524">
    <property type="term" value="F:ATP binding"/>
    <property type="evidence" value="ECO:0007669"/>
    <property type="project" value="UniProtKB-KW"/>
</dbReference>
<dbReference type="GO" id="GO:0055085">
    <property type="term" value="P:transmembrane transport"/>
    <property type="evidence" value="ECO:0007669"/>
    <property type="project" value="UniProtKB-ARBA"/>
</dbReference>
<dbReference type="PROSITE" id="PS00211">
    <property type="entry name" value="ABC_TRANSPORTER_1"/>
    <property type="match status" value="2"/>
</dbReference>
<dbReference type="GO" id="GO:0015833">
    <property type="term" value="P:peptide transport"/>
    <property type="evidence" value="ECO:0007669"/>
    <property type="project" value="InterPro"/>
</dbReference>
<dbReference type="InterPro" id="IPR013563">
    <property type="entry name" value="Oligopep_ABC_C"/>
</dbReference>
<dbReference type="Pfam" id="PF00005">
    <property type="entry name" value="ABC_tran"/>
    <property type="match status" value="2"/>
</dbReference>
<dbReference type="GO" id="GO:0005886">
    <property type="term" value="C:plasma membrane"/>
    <property type="evidence" value="ECO:0007669"/>
    <property type="project" value="UniProtKB-SubCell"/>
</dbReference>
<dbReference type="PANTHER" id="PTHR43776:SF7">
    <property type="entry name" value="D,D-DIPEPTIDE TRANSPORT ATP-BINDING PROTEIN DDPF-RELATED"/>
    <property type="match status" value="1"/>
</dbReference>
<dbReference type="EMBL" id="CP042304">
    <property type="protein sequence ID" value="QDZ11923.1"/>
    <property type="molecule type" value="Genomic_DNA"/>
</dbReference>
<evidence type="ECO:0000259" key="6">
    <source>
        <dbReference type="PROSITE" id="PS50893"/>
    </source>
</evidence>
<comment type="subcellular location">
    <subcellularLocation>
        <location evidence="1">Cell inner membrane</location>
        <topology evidence="1">Peripheral membrane protein</topology>
    </subcellularLocation>
</comment>
<dbReference type="InterPro" id="IPR003439">
    <property type="entry name" value="ABC_transporter-like_ATP-bd"/>
</dbReference>
<evidence type="ECO:0000256" key="2">
    <source>
        <dbReference type="ARBA" id="ARBA00005417"/>
    </source>
</evidence>
<keyword evidence="8" id="KW-1185">Reference proteome</keyword>
<proteinExistence type="inferred from homology"/>
<evidence type="ECO:0000256" key="1">
    <source>
        <dbReference type="ARBA" id="ARBA00004417"/>
    </source>
</evidence>
<dbReference type="OrthoDB" id="9808328at2"/>
<accession>A0A5B8LUX0</accession>
<evidence type="ECO:0000256" key="5">
    <source>
        <dbReference type="ARBA" id="ARBA00022840"/>
    </source>
</evidence>
<dbReference type="SUPFAM" id="SSF52540">
    <property type="entry name" value="P-loop containing nucleoside triphosphate hydrolases"/>
    <property type="match status" value="2"/>
</dbReference>
<feature type="domain" description="ABC transporter" evidence="6">
    <location>
        <begin position="270"/>
        <end position="519"/>
    </location>
</feature>
<dbReference type="PROSITE" id="PS50893">
    <property type="entry name" value="ABC_TRANSPORTER_2"/>
    <property type="match status" value="2"/>
</dbReference>
<dbReference type="KEGG" id="dea:FPZ08_14910"/>
<evidence type="ECO:0000256" key="3">
    <source>
        <dbReference type="ARBA" id="ARBA00022448"/>
    </source>
</evidence>
<protein>
    <submittedName>
        <fullName evidence="7">ABC transporter ATP-binding protein</fullName>
    </submittedName>
</protein>